<feature type="region of interest" description="Disordered" evidence="1">
    <location>
        <begin position="178"/>
        <end position="232"/>
    </location>
</feature>
<sequence length="232" mass="25121">MPKLNIFNSTVRYLLFLSLFLFSFPVISINAQETTESEASTTAQPSTSSIFSIEGGKRLMDEADKAVDNQQYDLAAEKLQSARQVYNQLSNFYLQLFNSFTGLDNGAAESHRKKALETGIERDNATYQLALVHRAQDKPELSIPLLVQIVTSQSPGSGLGKKAYEQLLEIGFVDVPFTPPGKGDNPPVNLPPASNEPSNNPAPQTPPTDPNAPVTPIPQVPDSAPIPGDSQP</sequence>
<evidence type="ECO:0000313" key="3">
    <source>
        <dbReference type="Proteomes" id="UP000729733"/>
    </source>
</evidence>
<organism evidence="2 3">
    <name type="scientific">Waterburya agarophytonicola KI4</name>
    <dbReference type="NCBI Taxonomy" id="2874699"/>
    <lineage>
        <taxon>Bacteria</taxon>
        <taxon>Bacillati</taxon>
        <taxon>Cyanobacteriota</taxon>
        <taxon>Cyanophyceae</taxon>
        <taxon>Pleurocapsales</taxon>
        <taxon>Hyellaceae</taxon>
        <taxon>Waterburya</taxon>
        <taxon>Waterburya agarophytonicola</taxon>
    </lineage>
</organism>
<dbReference type="AlphaFoldDB" id="A0A964FI94"/>
<dbReference type="EMBL" id="JADWDC010000039">
    <property type="protein sequence ID" value="MCC0178274.1"/>
    <property type="molecule type" value="Genomic_DNA"/>
</dbReference>
<feature type="compositionally biased region" description="Pro residues" evidence="1">
    <location>
        <begin position="203"/>
        <end position="219"/>
    </location>
</feature>
<dbReference type="Proteomes" id="UP000729733">
    <property type="component" value="Unassembled WGS sequence"/>
</dbReference>
<proteinExistence type="predicted"/>
<reference evidence="2" key="1">
    <citation type="journal article" date="2021" name="Antonie Van Leeuwenhoek">
        <title>Draft genome and description of Waterburya agarophytonicola gen. nov. sp. nov. (Pleurocapsales, Cyanobacteria): a seaweed symbiont.</title>
        <authorList>
            <person name="Bonthond G."/>
            <person name="Shalygin S."/>
            <person name="Bayer T."/>
            <person name="Weinberger F."/>
        </authorList>
    </citation>
    <scope>NUCLEOTIDE SEQUENCE</scope>
    <source>
        <strain evidence="2">KI4</strain>
    </source>
</reference>
<protein>
    <submittedName>
        <fullName evidence="2">Uncharacterized protein</fullName>
    </submittedName>
</protein>
<comment type="caution">
    <text evidence="2">The sequence shown here is derived from an EMBL/GenBank/DDBJ whole genome shotgun (WGS) entry which is preliminary data.</text>
</comment>
<keyword evidence="3" id="KW-1185">Reference proteome</keyword>
<evidence type="ECO:0000313" key="2">
    <source>
        <dbReference type="EMBL" id="MCC0178274.1"/>
    </source>
</evidence>
<evidence type="ECO:0000256" key="1">
    <source>
        <dbReference type="SAM" id="MobiDB-lite"/>
    </source>
</evidence>
<accession>A0A964FI94</accession>
<dbReference type="RefSeq" id="WP_229641340.1">
    <property type="nucleotide sequence ID" value="NZ_JADWDC010000039.1"/>
</dbReference>
<feature type="compositionally biased region" description="Low complexity" evidence="1">
    <location>
        <begin position="191"/>
        <end position="202"/>
    </location>
</feature>
<gene>
    <name evidence="2" type="ORF">I4641_14935</name>
</gene>
<name>A0A964FI94_9CYAN</name>